<dbReference type="SUPFAM" id="SSF48150">
    <property type="entry name" value="DNA-glycosylase"/>
    <property type="match status" value="1"/>
</dbReference>
<dbReference type="EMBL" id="RXIC02000022">
    <property type="protein sequence ID" value="KAB1216645.1"/>
    <property type="molecule type" value="Genomic_DNA"/>
</dbReference>
<feature type="transmembrane region" description="Helical" evidence="1">
    <location>
        <begin position="85"/>
        <end position="108"/>
    </location>
</feature>
<dbReference type="GO" id="GO:0006281">
    <property type="term" value="P:DNA repair"/>
    <property type="evidence" value="ECO:0007669"/>
    <property type="project" value="InterPro"/>
</dbReference>
<evidence type="ECO:0000256" key="1">
    <source>
        <dbReference type="SAM" id="Phobius"/>
    </source>
</evidence>
<keyword evidence="1" id="KW-0472">Membrane</keyword>
<dbReference type="PANTHER" id="PTHR47203">
    <property type="match status" value="1"/>
</dbReference>
<dbReference type="Proteomes" id="UP000516437">
    <property type="component" value="Chromosome 4"/>
</dbReference>
<dbReference type="Gene3D" id="1.10.340.30">
    <property type="entry name" value="Hypothetical protein, domain 2"/>
    <property type="match status" value="1"/>
</dbReference>
<dbReference type="PANTHER" id="PTHR47203:SF1">
    <property type="entry name" value="HYPOTHETICAL BASE EXCISION DNA REPAIR PROTEIN (EUROFUNG)"/>
    <property type="match status" value="1"/>
</dbReference>
<dbReference type="AlphaFoldDB" id="A0A6A1VVA1"/>
<keyword evidence="1" id="KW-1133">Transmembrane helix</keyword>
<reference evidence="2 3" key="1">
    <citation type="journal article" date="2019" name="Plant Biotechnol. J.">
        <title>The red bayberry genome and genetic basis of sex determination.</title>
        <authorList>
            <person name="Jia H.M."/>
            <person name="Jia H.J."/>
            <person name="Cai Q.L."/>
            <person name="Wang Y."/>
            <person name="Zhao H.B."/>
            <person name="Yang W.F."/>
            <person name="Wang G.Y."/>
            <person name="Li Y.H."/>
            <person name="Zhan D.L."/>
            <person name="Shen Y.T."/>
            <person name="Niu Q.F."/>
            <person name="Chang L."/>
            <person name="Qiu J."/>
            <person name="Zhao L."/>
            <person name="Xie H.B."/>
            <person name="Fu W.Y."/>
            <person name="Jin J."/>
            <person name="Li X.W."/>
            <person name="Jiao Y."/>
            <person name="Zhou C.C."/>
            <person name="Tu T."/>
            <person name="Chai C.Y."/>
            <person name="Gao J.L."/>
            <person name="Fan L.J."/>
            <person name="van de Weg E."/>
            <person name="Wang J.Y."/>
            <person name="Gao Z.S."/>
        </authorList>
    </citation>
    <scope>NUCLEOTIDE SEQUENCE [LARGE SCALE GENOMIC DNA]</scope>
    <source>
        <tissue evidence="2">Leaves</tissue>
    </source>
</reference>
<evidence type="ECO:0000313" key="2">
    <source>
        <dbReference type="EMBL" id="KAB1216645.1"/>
    </source>
</evidence>
<sequence length="176" mass="19243">MRIEAHGLLKSEPFDGEREESVLGGLVKTVLSQNTTEVNSQRAFESLKSAFPTWEDVCMYALFFCLGFSNWFLPGGNGVNELATFLGICVFWPCIVAWHLSVYLKLIVPSVGNKKSFSVSCGLSYPKGAVLGLQSLGSITCSYPAIFFSFSLPCRVVGRGSSLVDQEDLWAPLTDP</sequence>
<dbReference type="OrthoDB" id="5607at2759"/>
<name>A0A6A1VVA1_9ROSI</name>
<organism evidence="2 3">
    <name type="scientific">Morella rubra</name>
    <name type="common">Chinese bayberry</name>
    <dbReference type="NCBI Taxonomy" id="262757"/>
    <lineage>
        <taxon>Eukaryota</taxon>
        <taxon>Viridiplantae</taxon>
        <taxon>Streptophyta</taxon>
        <taxon>Embryophyta</taxon>
        <taxon>Tracheophyta</taxon>
        <taxon>Spermatophyta</taxon>
        <taxon>Magnoliopsida</taxon>
        <taxon>eudicotyledons</taxon>
        <taxon>Gunneridae</taxon>
        <taxon>Pentapetalae</taxon>
        <taxon>rosids</taxon>
        <taxon>fabids</taxon>
        <taxon>Fagales</taxon>
        <taxon>Myricaceae</taxon>
        <taxon>Morella</taxon>
    </lineage>
</organism>
<comment type="caution">
    <text evidence="2">The sequence shown here is derived from an EMBL/GenBank/DDBJ whole genome shotgun (WGS) entry which is preliminary data.</text>
</comment>
<dbReference type="GO" id="GO:0003824">
    <property type="term" value="F:catalytic activity"/>
    <property type="evidence" value="ECO:0007669"/>
    <property type="project" value="InterPro"/>
</dbReference>
<proteinExistence type="predicted"/>
<gene>
    <name evidence="2" type="ORF">CJ030_MR4G015722</name>
</gene>
<feature type="transmembrane region" description="Helical" evidence="1">
    <location>
        <begin position="57"/>
        <end position="73"/>
    </location>
</feature>
<accession>A0A6A1VVA1</accession>
<protein>
    <submittedName>
        <fullName evidence="2">Uncharacterized protein</fullName>
    </submittedName>
</protein>
<keyword evidence="1" id="KW-0812">Transmembrane</keyword>
<dbReference type="InterPro" id="IPR011257">
    <property type="entry name" value="DNA_glycosylase"/>
</dbReference>
<keyword evidence="3" id="KW-1185">Reference proteome</keyword>
<evidence type="ECO:0000313" key="3">
    <source>
        <dbReference type="Proteomes" id="UP000516437"/>
    </source>
</evidence>